<dbReference type="NCBIfam" id="NF004424">
    <property type="entry name" value="PRK05766.1"/>
    <property type="match status" value="1"/>
</dbReference>
<dbReference type="PANTHER" id="PTHR12010:SF2">
    <property type="entry name" value="40S RIBOSOMAL PROTEIN S29"/>
    <property type="match status" value="1"/>
</dbReference>
<proteinExistence type="predicted"/>
<dbReference type="PANTHER" id="PTHR12010">
    <property type="entry name" value="40S RIBOSOMAL PROTEIN S29"/>
    <property type="match status" value="1"/>
</dbReference>
<keyword evidence="5" id="KW-1185">Reference proteome</keyword>
<dbReference type="Proteomes" id="UP000268233">
    <property type="component" value="Unassembled WGS sequence"/>
</dbReference>
<comment type="caution">
    <text evidence="4">The sequence shown here is derived from an EMBL/GenBank/DDBJ whole genome shotgun (WGS) entry which is preliminary data.</text>
</comment>
<feature type="compositionally biased region" description="Basic and acidic residues" evidence="3">
    <location>
        <begin position="18"/>
        <end position="34"/>
    </location>
</feature>
<dbReference type="InterPro" id="IPR039744">
    <property type="entry name" value="RIbosomal_uS14_euk_arc"/>
</dbReference>
<dbReference type="InterPro" id="IPR001209">
    <property type="entry name" value="Ribosomal_uS14"/>
</dbReference>
<evidence type="ECO:0000313" key="4">
    <source>
        <dbReference type="EMBL" id="RKS83359.1"/>
    </source>
</evidence>
<keyword evidence="2" id="KW-0687">Ribonucleoprotein</keyword>
<feature type="region of interest" description="Disordered" evidence="3">
    <location>
        <begin position="1"/>
        <end position="38"/>
    </location>
</feature>
<keyword evidence="1 4" id="KW-0689">Ribosomal protein</keyword>
<evidence type="ECO:0000313" key="5">
    <source>
        <dbReference type="Proteomes" id="UP000268233"/>
    </source>
</evidence>
<dbReference type="Pfam" id="PF00253">
    <property type="entry name" value="Ribosomal_S14"/>
    <property type="match status" value="1"/>
</dbReference>
<evidence type="ECO:0000256" key="2">
    <source>
        <dbReference type="ARBA" id="ARBA00023274"/>
    </source>
</evidence>
<dbReference type="GO" id="GO:0002181">
    <property type="term" value="P:cytoplasmic translation"/>
    <property type="evidence" value="ECO:0007669"/>
    <property type="project" value="TreeGrafter"/>
</dbReference>
<dbReference type="GO" id="GO:0003735">
    <property type="term" value="F:structural constituent of ribosome"/>
    <property type="evidence" value="ECO:0007669"/>
    <property type="project" value="InterPro"/>
</dbReference>
<dbReference type="AlphaFoldDB" id="A0A495R7Y3"/>
<accession>A0A495R7Y3</accession>
<organism evidence="4 5">
    <name type="scientific">Haloarcula quadrata</name>
    <dbReference type="NCBI Taxonomy" id="182779"/>
    <lineage>
        <taxon>Archaea</taxon>
        <taxon>Methanobacteriati</taxon>
        <taxon>Methanobacteriota</taxon>
        <taxon>Stenosarchaea group</taxon>
        <taxon>Halobacteria</taxon>
        <taxon>Halobacteriales</taxon>
        <taxon>Haloarculaceae</taxon>
        <taxon>Haloarcula</taxon>
    </lineage>
</organism>
<reference evidence="4 5" key="1">
    <citation type="submission" date="2018-10" db="EMBL/GenBank/DDBJ databases">
        <title>Genomic Encyclopedia of Archaeal and Bacterial Type Strains, Phase II (KMG-II): from individual species to whole genera.</title>
        <authorList>
            <person name="Goeker M."/>
        </authorList>
    </citation>
    <scope>NUCLEOTIDE SEQUENCE [LARGE SCALE GENOMIC DNA]</scope>
    <source>
        <strain evidence="4 5">DSM 11927</strain>
    </source>
</reference>
<evidence type="ECO:0000256" key="1">
    <source>
        <dbReference type="ARBA" id="ARBA00022980"/>
    </source>
</evidence>
<sequence>MADDIDTRSPNKSYSDTDTSHHRTVTEEEYRDDLPFDPESAGSDELFEALSEIGKYSTGCKDQIYELAYNHFTQGIDPSDLKIKNGVYLRQIIEYAKSSRPEWTDSLQKFESQFFEGIEDSNFTSGNTRSAIDDPISPNQAREYLEKRKRQFTSAAEAAFGSSNESTNKVLIRKAQKAYLWNIWWSIQNSEIEDQPKLVQKVVHTKQLSACQYCGREQGLIGKYDIWLCRQCFQSLASNMGFRKYS</sequence>
<evidence type="ECO:0000256" key="3">
    <source>
        <dbReference type="SAM" id="MobiDB-lite"/>
    </source>
</evidence>
<dbReference type="Gene3D" id="4.10.830.10">
    <property type="entry name" value="30s Ribosomal Protein S14, Chain N"/>
    <property type="match status" value="1"/>
</dbReference>
<name>A0A495R7Y3_9EURY</name>
<dbReference type="InterPro" id="IPR043140">
    <property type="entry name" value="Ribosomal_uS14_sf"/>
</dbReference>
<protein>
    <submittedName>
        <fullName evidence="4">Ribosomal protein S14</fullName>
    </submittedName>
</protein>
<dbReference type="GO" id="GO:0022627">
    <property type="term" value="C:cytosolic small ribosomal subunit"/>
    <property type="evidence" value="ECO:0007669"/>
    <property type="project" value="TreeGrafter"/>
</dbReference>
<dbReference type="EMBL" id="RBWW01000001">
    <property type="protein sequence ID" value="RKS83359.1"/>
    <property type="molecule type" value="Genomic_DNA"/>
</dbReference>
<gene>
    <name evidence="4" type="ORF">BDK61_2742</name>
</gene>
<dbReference type="GO" id="GO:0008270">
    <property type="term" value="F:zinc ion binding"/>
    <property type="evidence" value="ECO:0007669"/>
    <property type="project" value="InterPro"/>
</dbReference>